<evidence type="ECO:0000313" key="5">
    <source>
        <dbReference type="EMBL" id="PFX24834.1"/>
    </source>
</evidence>
<dbReference type="STRING" id="50429.A0A2B4S2A9"/>
<dbReference type="Gene3D" id="3.40.50.300">
    <property type="entry name" value="P-loop containing nucleotide triphosphate hydrolases"/>
    <property type="match status" value="1"/>
</dbReference>
<proteinExistence type="inferred from homology"/>
<organism evidence="5 6">
    <name type="scientific">Stylophora pistillata</name>
    <name type="common">Smooth cauliflower coral</name>
    <dbReference type="NCBI Taxonomy" id="50429"/>
    <lineage>
        <taxon>Eukaryota</taxon>
        <taxon>Metazoa</taxon>
        <taxon>Cnidaria</taxon>
        <taxon>Anthozoa</taxon>
        <taxon>Hexacorallia</taxon>
        <taxon>Scleractinia</taxon>
        <taxon>Astrocoeniina</taxon>
        <taxon>Pocilloporidae</taxon>
        <taxon>Stylophora</taxon>
    </lineage>
</organism>
<keyword evidence="6" id="KW-1185">Reference proteome</keyword>
<dbReference type="InterPro" id="IPR001806">
    <property type="entry name" value="Small_GTPase"/>
</dbReference>
<dbReference type="PROSITE" id="PS51421">
    <property type="entry name" value="RAS"/>
    <property type="match status" value="1"/>
</dbReference>
<dbReference type="Proteomes" id="UP000225706">
    <property type="component" value="Unassembled WGS sequence"/>
</dbReference>
<name>A0A2B4S2A9_STYPI</name>
<dbReference type="EMBL" id="LSMT01000166">
    <property type="protein sequence ID" value="PFX24834.1"/>
    <property type="molecule type" value="Genomic_DNA"/>
</dbReference>
<protein>
    <recommendedName>
        <fullName evidence="2">small monomeric GTPase</fullName>
        <ecNumber evidence="2">3.6.5.2</ecNumber>
    </recommendedName>
</protein>
<dbReference type="InterPro" id="IPR027417">
    <property type="entry name" value="P-loop_NTPase"/>
</dbReference>
<dbReference type="GO" id="GO:0005525">
    <property type="term" value="F:GTP binding"/>
    <property type="evidence" value="ECO:0007669"/>
    <property type="project" value="InterPro"/>
</dbReference>
<dbReference type="PANTHER" id="PTHR45704">
    <property type="entry name" value="RAS-LIKE FAMILY MEMBER 11"/>
    <property type="match status" value="1"/>
</dbReference>
<dbReference type="InterPro" id="IPR051065">
    <property type="entry name" value="Ras-related_GTPase"/>
</dbReference>
<comment type="caution">
    <text evidence="5">The sequence shown here is derived from an EMBL/GenBank/DDBJ whole genome shotgun (WGS) entry which is preliminary data.</text>
</comment>
<dbReference type="PROSITE" id="PS51419">
    <property type="entry name" value="RAB"/>
    <property type="match status" value="1"/>
</dbReference>
<dbReference type="EC" id="3.6.5.2" evidence="2"/>
<dbReference type="SMART" id="SM00174">
    <property type="entry name" value="RHO"/>
    <property type="match status" value="1"/>
</dbReference>
<dbReference type="PRINTS" id="PR00449">
    <property type="entry name" value="RASTRNSFRMNG"/>
</dbReference>
<evidence type="ECO:0000256" key="1">
    <source>
        <dbReference type="ARBA" id="ARBA00008344"/>
    </source>
</evidence>
<evidence type="ECO:0000256" key="2">
    <source>
        <dbReference type="ARBA" id="ARBA00011984"/>
    </source>
</evidence>
<dbReference type="AlphaFoldDB" id="A0A2B4S2A9"/>
<accession>A0A2B4S2A9</accession>
<dbReference type="SMART" id="SM00175">
    <property type="entry name" value="RAB"/>
    <property type="match status" value="1"/>
</dbReference>
<comment type="similarity">
    <text evidence="1">Belongs to the small GTPase superfamily. Ras family.</text>
</comment>
<sequence>MEKAQAIGDGAKKPILVKLVLVGKVGVGKSAMSVRFLTKRFIGEYDPNIGSIYHHHARLENQDVRVEILESGGKDYLENNDVHALWGDAFVLVYAVDDRTSFEELAAAGNHLQNVREADHPVLVLVGNKGDVGSDRVEVSKQDGIQLAEKLNCMAFHEVSTKASYQDIENVFIEAIRETVKYKMTQQALNGARRSSHSKIMEMVEKNVSRNRAMSSLKETIDEYCATRTEELTRGLSRDRSTTFT</sequence>
<reference evidence="6" key="1">
    <citation type="journal article" date="2017" name="bioRxiv">
        <title>Comparative analysis of the genomes of Stylophora pistillata and Acropora digitifera provides evidence for extensive differences between species of corals.</title>
        <authorList>
            <person name="Voolstra C.R."/>
            <person name="Li Y."/>
            <person name="Liew Y.J."/>
            <person name="Baumgarten S."/>
            <person name="Zoccola D."/>
            <person name="Flot J.-F."/>
            <person name="Tambutte S."/>
            <person name="Allemand D."/>
            <person name="Aranda M."/>
        </authorList>
    </citation>
    <scope>NUCLEOTIDE SEQUENCE [LARGE SCALE GENOMIC DNA]</scope>
</reference>
<dbReference type="GO" id="GO:0003925">
    <property type="term" value="F:G protein activity"/>
    <property type="evidence" value="ECO:0007669"/>
    <property type="project" value="UniProtKB-EC"/>
</dbReference>
<dbReference type="SUPFAM" id="SSF52540">
    <property type="entry name" value="P-loop containing nucleoside triphosphate hydrolases"/>
    <property type="match status" value="1"/>
</dbReference>
<dbReference type="SMART" id="SM00173">
    <property type="entry name" value="RAS"/>
    <property type="match status" value="1"/>
</dbReference>
<comment type="catalytic activity">
    <reaction evidence="4">
        <text>GTP + H2O = GDP + phosphate + H(+)</text>
        <dbReference type="Rhea" id="RHEA:19669"/>
        <dbReference type="ChEBI" id="CHEBI:15377"/>
        <dbReference type="ChEBI" id="CHEBI:15378"/>
        <dbReference type="ChEBI" id="CHEBI:37565"/>
        <dbReference type="ChEBI" id="CHEBI:43474"/>
        <dbReference type="ChEBI" id="CHEBI:58189"/>
        <dbReference type="EC" id="3.6.5.2"/>
    </reaction>
</comment>
<evidence type="ECO:0000313" key="6">
    <source>
        <dbReference type="Proteomes" id="UP000225706"/>
    </source>
</evidence>
<keyword evidence="3" id="KW-0378">Hydrolase</keyword>
<dbReference type="Pfam" id="PF00071">
    <property type="entry name" value="Ras"/>
    <property type="match status" value="1"/>
</dbReference>
<dbReference type="OrthoDB" id="18798at2759"/>
<evidence type="ECO:0000256" key="3">
    <source>
        <dbReference type="ARBA" id="ARBA00022801"/>
    </source>
</evidence>
<gene>
    <name evidence="5" type="primary">Rerg</name>
    <name evidence="5" type="ORF">AWC38_SpisGene10561</name>
</gene>
<evidence type="ECO:0000256" key="4">
    <source>
        <dbReference type="ARBA" id="ARBA00048098"/>
    </source>
</evidence>